<evidence type="ECO:0000256" key="1">
    <source>
        <dbReference type="SAM" id="Phobius"/>
    </source>
</evidence>
<name>A0A494VWB6_9SPHI</name>
<keyword evidence="3" id="KW-1185">Reference proteome</keyword>
<dbReference type="EMBL" id="CP032869">
    <property type="protein sequence ID" value="AYL95763.1"/>
    <property type="molecule type" value="Genomic_DNA"/>
</dbReference>
<keyword evidence="1" id="KW-1133">Transmembrane helix</keyword>
<evidence type="ECO:0000313" key="2">
    <source>
        <dbReference type="EMBL" id="AYL95763.1"/>
    </source>
</evidence>
<keyword evidence="1" id="KW-0812">Transmembrane</keyword>
<gene>
    <name evidence="2" type="ORF">HYN43_010885</name>
</gene>
<organism evidence="2 3">
    <name type="scientific">Mucilaginibacter celer</name>
    <dbReference type="NCBI Taxonomy" id="2305508"/>
    <lineage>
        <taxon>Bacteria</taxon>
        <taxon>Pseudomonadati</taxon>
        <taxon>Bacteroidota</taxon>
        <taxon>Sphingobacteriia</taxon>
        <taxon>Sphingobacteriales</taxon>
        <taxon>Sphingobacteriaceae</taxon>
        <taxon>Mucilaginibacter</taxon>
    </lineage>
</organism>
<dbReference type="KEGG" id="muh:HYN43_010885"/>
<evidence type="ECO:0000313" key="3">
    <source>
        <dbReference type="Proteomes" id="UP000270046"/>
    </source>
</evidence>
<feature type="transmembrane region" description="Helical" evidence="1">
    <location>
        <begin position="35"/>
        <end position="60"/>
    </location>
</feature>
<feature type="transmembrane region" description="Helical" evidence="1">
    <location>
        <begin position="6"/>
        <end position="23"/>
    </location>
</feature>
<dbReference type="AlphaFoldDB" id="A0A494VWB6"/>
<keyword evidence="1" id="KW-0472">Membrane</keyword>
<reference evidence="2 3" key="1">
    <citation type="submission" date="2018-10" db="EMBL/GenBank/DDBJ databases">
        <title>Genome sequencing of Mucilaginibacter sp. HYN0043.</title>
        <authorList>
            <person name="Kim M."/>
            <person name="Yi H."/>
        </authorList>
    </citation>
    <scope>NUCLEOTIDE SEQUENCE [LARGE SCALE GENOMIC DNA]</scope>
    <source>
        <strain evidence="2 3">HYN0043</strain>
    </source>
</reference>
<dbReference type="Proteomes" id="UP000270046">
    <property type="component" value="Chromosome"/>
</dbReference>
<accession>A0A494VWB6</accession>
<protein>
    <submittedName>
        <fullName evidence="2">Uncharacterized protein</fullName>
    </submittedName>
</protein>
<dbReference type="OrthoDB" id="9971922at2"/>
<dbReference type="RefSeq" id="WP_119409372.1">
    <property type="nucleotide sequence ID" value="NZ_CP032869.1"/>
</dbReference>
<proteinExistence type="predicted"/>
<sequence>MNWEILYHLPFIFIVAVLTQPGLKKLIGKWVSGWGYYAILIAISILIYIAILAILLWIFFHDTRND</sequence>